<dbReference type="GO" id="GO:0004888">
    <property type="term" value="F:transmembrane signaling receptor activity"/>
    <property type="evidence" value="ECO:0007669"/>
    <property type="project" value="TreeGrafter"/>
</dbReference>
<feature type="compositionally biased region" description="Low complexity" evidence="3">
    <location>
        <begin position="15"/>
        <end position="25"/>
    </location>
</feature>
<evidence type="ECO:0000313" key="5">
    <source>
        <dbReference type="Proteomes" id="UP000494115"/>
    </source>
</evidence>
<proteinExistence type="inferred from homology"/>
<name>A0A6S7BP89_9BURK</name>
<reference evidence="4 5" key="1">
    <citation type="submission" date="2020-04" db="EMBL/GenBank/DDBJ databases">
        <authorList>
            <person name="De Canck E."/>
        </authorList>
    </citation>
    <scope>NUCLEOTIDE SEQUENCE [LARGE SCALE GENOMIC DNA]</scope>
    <source>
        <strain evidence="4 5">LMG 28138</strain>
    </source>
</reference>
<dbReference type="InterPro" id="IPR051310">
    <property type="entry name" value="MCP_chemotaxis"/>
</dbReference>
<dbReference type="SUPFAM" id="SSF58104">
    <property type="entry name" value="Methyl-accepting chemotaxis protein (MCP) signaling domain"/>
    <property type="match status" value="1"/>
</dbReference>
<protein>
    <submittedName>
        <fullName evidence="4">Methyl-accepting chemotaxis protein II</fullName>
    </submittedName>
</protein>
<evidence type="ECO:0000313" key="4">
    <source>
        <dbReference type="EMBL" id="CAB3807970.1"/>
    </source>
</evidence>
<dbReference type="Proteomes" id="UP000494115">
    <property type="component" value="Unassembled WGS sequence"/>
</dbReference>
<dbReference type="PANTHER" id="PTHR43531">
    <property type="entry name" value="PROTEIN ICFG"/>
    <property type="match status" value="1"/>
</dbReference>
<evidence type="ECO:0000256" key="2">
    <source>
        <dbReference type="ARBA" id="ARBA00029447"/>
    </source>
</evidence>
<sequence>MEQLTGTVRQNADNAQQASTLATTASGIAQRGGEVVGRVVETMHGISNSSTKMADIISVIEVSRSRRTFSR</sequence>
<accession>A0A6S7BP89</accession>
<dbReference type="EMBL" id="CADIKM010000115">
    <property type="protein sequence ID" value="CAB3807970.1"/>
    <property type="molecule type" value="Genomic_DNA"/>
</dbReference>
<comment type="similarity">
    <text evidence="2">Belongs to the methyl-accepting chemotaxis (MCP) protein family.</text>
</comment>
<keyword evidence="5" id="KW-1185">Reference proteome</keyword>
<dbReference type="PANTHER" id="PTHR43531:SF14">
    <property type="entry name" value="METHYL-ACCEPTING CHEMOTAXIS PROTEIN I-RELATED"/>
    <property type="match status" value="1"/>
</dbReference>
<feature type="compositionally biased region" description="Polar residues" evidence="3">
    <location>
        <begin position="1"/>
        <end position="14"/>
    </location>
</feature>
<evidence type="ECO:0000256" key="3">
    <source>
        <dbReference type="SAM" id="MobiDB-lite"/>
    </source>
</evidence>
<keyword evidence="1" id="KW-0488">Methylation</keyword>
<evidence type="ECO:0000256" key="1">
    <source>
        <dbReference type="ARBA" id="ARBA00022481"/>
    </source>
</evidence>
<dbReference type="AlphaFoldDB" id="A0A6S7BP89"/>
<feature type="region of interest" description="Disordered" evidence="3">
    <location>
        <begin position="1"/>
        <end position="25"/>
    </location>
</feature>
<dbReference type="GO" id="GO:0006935">
    <property type="term" value="P:chemotaxis"/>
    <property type="evidence" value="ECO:0007669"/>
    <property type="project" value="TreeGrafter"/>
</dbReference>
<dbReference type="Gene3D" id="1.10.287.950">
    <property type="entry name" value="Methyl-accepting chemotaxis protein"/>
    <property type="match status" value="1"/>
</dbReference>
<organism evidence="4 5">
    <name type="scientific">Pararobbsia alpina</name>
    <dbReference type="NCBI Taxonomy" id="621374"/>
    <lineage>
        <taxon>Bacteria</taxon>
        <taxon>Pseudomonadati</taxon>
        <taxon>Pseudomonadota</taxon>
        <taxon>Betaproteobacteria</taxon>
        <taxon>Burkholderiales</taxon>
        <taxon>Burkholderiaceae</taxon>
        <taxon>Pararobbsia</taxon>
    </lineage>
</organism>
<gene>
    <name evidence="4" type="primary">tar_2</name>
    <name evidence="4" type="ORF">LMG28138_05990</name>
</gene>
<dbReference type="GO" id="GO:0005886">
    <property type="term" value="C:plasma membrane"/>
    <property type="evidence" value="ECO:0007669"/>
    <property type="project" value="TreeGrafter"/>
</dbReference>